<dbReference type="Proteomes" id="UP001320706">
    <property type="component" value="Unassembled WGS sequence"/>
</dbReference>
<reference evidence="1" key="1">
    <citation type="submission" date="2024-02" db="EMBL/GenBank/DDBJ databases">
        <title>Metagenome Assembled Genome of Zalaria obscura JY119.</title>
        <authorList>
            <person name="Vighnesh L."/>
            <person name="Jagadeeshwari U."/>
            <person name="Venkata Ramana C."/>
            <person name="Sasikala C."/>
        </authorList>
    </citation>
    <scope>NUCLEOTIDE SEQUENCE</scope>
    <source>
        <strain evidence="1">JY119</strain>
    </source>
</reference>
<organism evidence="1 2">
    <name type="scientific">Zalaria obscura</name>
    <dbReference type="NCBI Taxonomy" id="2024903"/>
    <lineage>
        <taxon>Eukaryota</taxon>
        <taxon>Fungi</taxon>
        <taxon>Dikarya</taxon>
        <taxon>Ascomycota</taxon>
        <taxon>Pezizomycotina</taxon>
        <taxon>Dothideomycetes</taxon>
        <taxon>Dothideomycetidae</taxon>
        <taxon>Dothideales</taxon>
        <taxon>Zalariaceae</taxon>
        <taxon>Zalaria</taxon>
    </lineage>
</organism>
<name>A0ACC3S919_9PEZI</name>
<keyword evidence="2" id="KW-1185">Reference proteome</keyword>
<sequence length="90" mass="10183">MNDREILSSPSPFSKSTPTGDKSPRIPPSSPPTLPPPTPSRPRRLGSTSRLGIRVPLRHRLLRRANALRRTALRRSNLAWLTRRDRQTVV</sequence>
<protein>
    <submittedName>
        <fullName evidence="1">Uncharacterized protein</fullName>
    </submittedName>
</protein>
<gene>
    <name evidence="1" type="ORF">M8818_005471</name>
</gene>
<proteinExistence type="predicted"/>
<dbReference type="EMBL" id="JAMKPW020000033">
    <property type="protein sequence ID" value="KAK8201946.1"/>
    <property type="molecule type" value="Genomic_DNA"/>
</dbReference>
<comment type="caution">
    <text evidence="1">The sequence shown here is derived from an EMBL/GenBank/DDBJ whole genome shotgun (WGS) entry which is preliminary data.</text>
</comment>
<evidence type="ECO:0000313" key="2">
    <source>
        <dbReference type="Proteomes" id="UP001320706"/>
    </source>
</evidence>
<accession>A0ACC3S919</accession>
<evidence type="ECO:0000313" key="1">
    <source>
        <dbReference type="EMBL" id="KAK8201946.1"/>
    </source>
</evidence>